<evidence type="ECO:0008006" key="5">
    <source>
        <dbReference type="Google" id="ProtNLM"/>
    </source>
</evidence>
<evidence type="ECO:0000313" key="3">
    <source>
        <dbReference type="EMBL" id="OKL52615.1"/>
    </source>
</evidence>
<evidence type="ECO:0000313" key="4">
    <source>
        <dbReference type="Proteomes" id="UP000185612"/>
    </source>
</evidence>
<evidence type="ECO:0000256" key="1">
    <source>
        <dbReference type="SAM" id="Coils"/>
    </source>
</evidence>
<keyword evidence="1" id="KW-0175">Coiled coil</keyword>
<accession>A0A1Q5PYV7</accession>
<dbReference type="InParanoid" id="A0A1Q5PYV7"/>
<feature type="region of interest" description="Disordered" evidence="2">
    <location>
        <begin position="121"/>
        <end position="140"/>
    </location>
</feature>
<dbReference type="RefSeq" id="WP_073822151.1">
    <property type="nucleotide sequence ID" value="NZ_JAUNKL010000010.1"/>
</dbReference>
<dbReference type="AlphaFoldDB" id="A0A1Q5PYV7"/>
<dbReference type="Proteomes" id="UP000185612">
    <property type="component" value="Unassembled WGS sequence"/>
</dbReference>
<sequence>MSNEELSVDYELAERQRAQLASDGKASLEASIAATESWLDKQTVAQWGVQPGADYFRRAYRDFLETFIAHLKGNIAQLDEFTTRLHRALREFQNNEEELQEVVHQIVAEIDEKSQKNLFVPVNKPINPQGHPSSPYLRME</sequence>
<reference evidence="4" key="1">
    <citation type="submission" date="2016-12" db="EMBL/GenBank/DDBJ databases">
        <authorList>
            <person name="Meng X."/>
        </authorList>
    </citation>
    <scope>NUCLEOTIDE SEQUENCE [LARGE SCALE GENOMIC DNA]</scope>
    <source>
        <strain evidence="4">DSM 20732</strain>
    </source>
</reference>
<feature type="coiled-coil region" evidence="1">
    <location>
        <begin position="78"/>
        <end position="109"/>
    </location>
</feature>
<name>A0A1Q5PYV7_9ACTO</name>
<gene>
    <name evidence="3" type="ORF">BSZ40_00405</name>
</gene>
<dbReference type="EMBL" id="MQVS01000001">
    <property type="protein sequence ID" value="OKL52615.1"/>
    <property type="molecule type" value="Genomic_DNA"/>
</dbReference>
<evidence type="ECO:0000256" key="2">
    <source>
        <dbReference type="SAM" id="MobiDB-lite"/>
    </source>
</evidence>
<proteinExistence type="predicted"/>
<comment type="caution">
    <text evidence="3">The sequence shown here is derived from an EMBL/GenBank/DDBJ whole genome shotgun (WGS) entry which is preliminary data.</text>
</comment>
<keyword evidence="4" id="KW-1185">Reference proteome</keyword>
<dbReference type="OrthoDB" id="3268833at2"/>
<protein>
    <recommendedName>
        <fullName evidence="5">WXG100 family type VII secretion target</fullName>
    </recommendedName>
</protein>
<organism evidence="3 4">
    <name type="scientific">Buchananella hordeovulneris</name>
    <dbReference type="NCBI Taxonomy" id="52770"/>
    <lineage>
        <taxon>Bacteria</taxon>
        <taxon>Bacillati</taxon>
        <taxon>Actinomycetota</taxon>
        <taxon>Actinomycetes</taxon>
        <taxon>Actinomycetales</taxon>
        <taxon>Actinomycetaceae</taxon>
        <taxon>Buchananella</taxon>
    </lineage>
</organism>